<evidence type="ECO:0000256" key="15">
    <source>
        <dbReference type="ARBA" id="ARBA00047899"/>
    </source>
</evidence>
<dbReference type="InterPro" id="IPR032675">
    <property type="entry name" value="LRR_dom_sf"/>
</dbReference>
<dbReference type="GO" id="GO:0016020">
    <property type="term" value="C:membrane"/>
    <property type="evidence" value="ECO:0007669"/>
    <property type="project" value="UniProtKB-SubCell"/>
</dbReference>
<feature type="transmembrane region" description="Helical" evidence="18">
    <location>
        <begin position="580"/>
        <end position="602"/>
    </location>
</feature>
<dbReference type="InterPro" id="IPR017441">
    <property type="entry name" value="Protein_kinase_ATP_BS"/>
</dbReference>
<keyword evidence="14" id="KW-0675">Receptor</keyword>
<evidence type="ECO:0000256" key="8">
    <source>
        <dbReference type="ARBA" id="ARBA00022737"/>
    </source>
</evidence>
<dbReference type="PROSITE" id="PS00108">
    <property type="entry name" value="PROTEIN_KINASE_ST"/>
    <property type="match status" value="1"/>
</dbReference>
<keyword evidence="13 18" id="KW-0472">Membrane</keyword>
<dbReference type="SUPFAM" id="SSF56112">
    <property type="entry name" value="Protein kinase-like (PK-like)"/>
    <property type="match status" value="1"/>
</dbReference>
<dbReference type="Gene3D" id="3.30.200.20">
    <property type="entry name" value="Phosphorylase Kinase, domain 1"/>
    <property type="match status" value="1"/>
</dbReference>
<organism evidence="20">
    <name type="scientific">Brassica cretica</name>
    <name type="common">Mustard</name>
    <dbReference type="NCBI Taxonomy" id="69181"/>
    <lineage>
        <taxon>Eukaryota</taxon>
        <taxon>Viridiplantae</taxon>
        <taxon>Streptophyta</taxon>
        <taxon>Embryophyta</taxon>
        <taxon>Tracheophyta</taxon>
        <taxon>Spermatophyta</taxon>
        <taxon>Magnoliopsida</taxon>
        <taxon>eudicotyledons</taxon>
        <taxon>Gunneridae</taxon>
        <taxon>Pentapetalae</taxon>
        <taxon>rosids</taxon>
        <taxon>malvids</taxon>
        <taxon>Brassicales</taxon>
        <taxon>Brassicaceae</taxon>
        <taxon>Brassiceae</taxon>
        <taxon>Brassica</taxon>
    </lineage>
</organism>
<comment type="subcellular location">
    <subcellularLocation>
        <location evidence="1">Membrane</location>
        <topology evidence="1">Single-pass membrane protein</topology>
    </subcellularLocation>
</comment>
<evidence type="ECO:0000256" key="18">
    <source>
        <dbReference type="SAM" id="Phobius"/>
    </source>
</evidence>
<dbReference type="InterPro" id="IPR008271">
    <property type="entry name" value="Ser/Thr_kinase_AS"/>
</dbReference>
<comment type="caution">
    <text evidence="20">The sequence shown here is derived from an EMBL/GenBank/DDBJ whole genome shotgun (WGS) entry which is preliminary data.</text>
</comment>
<dbReference type="Gene3D" id="3.80.10.10">
    <property type="entry name" value="Ribonuclease Inhibitor"/>
    <property type="match status" value="1"/>
</dbReference>
<dbReference type="PANTHER" id="PTHR45631">
    <property type="entry name" value="OS07G0107800 PROTEIN-RELATED"/>
    <property type="match status" value="1"/>
</dbReference>
<keyword evidence="12 18" id="KW-1133">Transmembrane helix</keyword>
<evidence type="ECO:0000256" key="11">
    <source>
        <dbReference type="ARBA" id="ARBA00022840"/>
    </source>
</evidence>
<dbReference type="PROSITE" id="PS51450">
    <property type="entry name" value="LRR"/>
    <property type="match status" value="1"/>
</dbReference>
<evidence type="ECO:0000259" key="19">
    <source>
        <dbReference type="PROSITE" id="PS50011"/>
    </source>
</evidence>
<dbReference type="InterPro" id="IPR001611">
    <property type="entry name" value="Leu-rich_rpt"/>
</dbReference>
<dbReference type="PROSITE" id="PS50011">
    <property type="entry name" value="PROTEIN_KINASE_DOM"/>
    <property type="match status" value="1"/>
</dbReference>
<dbReference type="FunFam" id="3.80.10.10:FF:000129">
    <property type="entry name" value="Leucine-rich repeat receptor-like kinase"/>
    <property type="match status" value="1"/>
</dbReference>
<keyword evidence="8" id="KW-0677">Repeat</keyword>
<evidence type="ECO:0000313" key="20">
    <source>
        <dbReference type="EMBL" id="KAF2612463.1"/>
    </source>
</evidence>
<evidence type="ECO:0000256" key="6">
    <source>
        <dbReference type="ARBA" id="ARBA00022692"/>
    </source>
</evidence>
<dbReference type="Pfam" id="PF13855">
    <property type="entry name" value="LRR_8"/>
    <property type="match status" value="1"/>
</dbReference>
<evidence type="ECO:0000256" key="9">
    <source>
        <dbReference type="ARBA" id="ARBA00022741"/>
    </source>
</evidence>
<evidence type="ECO:0000256" key="4">
    <source>
        <dbReference type="ARBA" id="ARBA00022614"/>
    </source>
</evidence>
<sequence length="1081" mass="121439">MSTPPTTLPVTNQQAVQSQPINALSSTELAELEAYGDISFAFVGARRHSSCSSTEPTSLDCGLPANEPSPYSEPNTGLHFSSDAEFIQSGESGTVKTNLENLLKPYTTLRYFPEGTRNCYTLLVEKGRKYLIKAWFRYGNYDGQDIKPMFDLYLGPNQWATVDMKDVETTSEEILHVPTSDSLQICLVKNGITTPFISSLELRPLRNDSYITQSGSLKLISRIYYTKSENYRRKKYSILDKYKESETRDVYDFDIVQFDEISSVQANENVDNNIIFLLTNIVPTLRYPDDVFDRLWDSRSLSWLTHISTTSDVSDGQSYNLPKAVRESAATRTNASLPLTISWTPENPSDQFYMYLHFAEIQDLQANETREFAVFLDGNRFADPVIPKKFEITTIASQIPLTCEGEECNLQLTRTRRSTLPPLLNAYEIYKVMQFAQPETDETEVVALKSIQDTYKLIRINWQGDPCVPQHLMWDGLTCSISPRVTSLNLSSIGLTGTIAAAIQNLTQLEELDLSNNKLTGELPEFLGNIKPLLFINLSGNDLNGSIPQSLQNKGIELLLHGNPRLCQTKSCTKPHSKDFPVVIVATAASVIILVAVLVLVFRKKNQYTAMQAQQMPPSMPAVVNTNSHEPLNEIKRRMFTYSEVIKMTNNFQNSLGKGGFGMVYHGFVNGSKQVAVKVLSQSSIQGYKEFKAEVDLLLRVHHTNLVTLVGYCYEGDHLALIYEFLPNGDLKQHLTGKGGRPIINWSTRLGIALEAALGLEYLHIGCTPPMVHRDVKTANILLDDNFKAKLADFGLSRSFQGGIESRDFTAIAGTPGYLDPEYNHLGRLGFISLDCGLPSNESPYKESSSGLWFSSDENFTQGGKTGRVRETPERFAEQFNTLRYFPDGIRNCYNLNVEKGRRYLVRATFVYGNYDGLGMKPVFDIHLGPNLWATIDLQKVNGTVKDMLHIAASSSMQICLVKTGVTEPLISSLELRPMRNESYITESGSLDRYFRYYLSESSSQIRYSSDIYDRLWDPLFLKEWTQLSTANNVGNNNSYRPPEMALKTAATPTNSSIVIWEEMLVKRHLANSNAIHLTLC</sequence>
<protein>
    <recommendedName>
        <fullName evidence="2">non-specific serine/threonine protein kinase</fullName>
        <ecNumber evidence="2">2.7.11.1</ecNumber>
    </recommendedName>
</protein>
<evidence type="ECO:0000256" key="5">
    <source>
        <dbReference type="ARBA" id="ARBA00022679"/>
    </source>
</evidence>
<dbReference type="InterPro" id="IPR011009">
    <property type="entry name" value="Kinase-like_dom_sf"/>
</dbReference>
<keyword evidence="11 17" id="KW-0067">ATP-binding</keyword>
<reference evidence="20" key="1">
    <citation type="submission" date="2019-12" db="EMBL/GenBank/DDBJ databases">
        <title>Genome sequencing and annotation of Brassica cretica.</title>
        <authorList>
            <person name="Studholme D.J."/>
            <person name="Sarris P.F."/>
        </authorList>
    </citation>
    <scope>NUCLEOTIDE SEQUENCE</scope>
    <source>
        <strain evidence="20">PFS-102/07</strain>
        <tissue evidence="20">Leaf</tissue>
    </source>
</reference>
<proteinExistence type="predicted"/>
<keyword evidence="7" id="KW-0732">Signal</keyword>
<dbReference type="PROSITE" id="PS00107">
    <property type="entry name" value="PROTEIN_KINASE_ATP"/>
    <property type="match status" value="1"/>
</dbReference>
<feature type="binding site" evidence="17">
    <location>
        <position position="678"/>
    </location>
    <ligand>
        <name>ATP</name>
        <dbReference type="ChEBI" id="CHEBI:30616"/>
    </ligand>
</feature>
<dbReference type="EMBL" id="QGKY02000089">
    <property type="protein sequence ID" value="KAF2612463.1"/>
    <property type="molecule type" value="Genomic_DNA"/>
</dbReference>
<dbReference type="AlphaFoldDB" id="A0A8S9M5H0"/>
<dbReference type="PANTHER" id="PTHR45631:SF118">
    <property type="entry name" value="PROTEIN KINASE DOMAIN-CONTAINING PROTEIN"/>
    <property type="match status" value="1"/>
</dbReference>
<evidence type="ECO:0000256" key="2">
    <source>
        <dbReference type="ARBA" id="ARBA00012513"/>
    </source>
</evidence>
<dbReference type="SMART" id="SM00220">
    <property type="entry name" value="S_TKc"/>
    <property type="match status" value="1"/>
</dbReference>
<keyword evidence="5" id="KW-0808">Transferase</keyword>
<dbReference type="GO" id="GO:0004672">
    <property type="term" value="F:protein kinase activity"/>
    <property type="evidence" value="ECO:0007669"/>
    <property type="project" value="InterPro"/>
</dbReference>
<dbReference type="SUPFAM" id="SSF52058">
    <property type="entry name" value="L domain-like"/>
    <property type="match status" value="1"/>
</dbReference>
<evidence type="ECO:0000256" key="12">
    <source>
        <dbReference type="ARBA" id="ARBA00022989"/>
    </source>
</evidence>
<accession>A0A8S9M5H0</accession>
<dbReference type="FunFam" id="3.30.200.20:FF:000394">
    <property type="entry name" value="Leucine-rich repeat receptor-like protein kinase"/>
    <property type="match status" value="1"/>
</dbReference>
<dbReference type="Gene3D" id="1.10.510.10">
    <property type="entry name" value="Transferase(Phosphotransferase) domain 1"/>
    <property type="match status" value="1"/>
</dbReference>
<dbReference type="Pfam" id="PF12819">
    <property type="entry name" value="Malectin_like"/>
    <property type="match status" value="3"/>
</dbReference>
<evidence type="ECO:0000256" key="1">
    <source>
        <dbReference type="ARBA" id="ARBA00004167"/>
    </source>
</evidence>
<gene>
    <name evidence="20" type="ORF">F2Q70_00007790</name>
</gene>
<evidence type="ECO:0000256" key="3">
    <source>
        <dbReference type="ARBA" id="ARBA00022527"/>
    </source>
</evidence>
<evidence type="ECO:0000256" key="13">
    <source>
        <dbReference type="ARBA" id="ARBA00023136"/>
    </source>
</evidence>
<dbReference type="InterPro" id="IPR000719">
    <property type="entry name" value="Prot_kinase_dom"/>
</dbReference>
<keyword evidence="10" id="KW-0418">Kinase</keyword>
<dbReference type="Pfam" id="PF07714">
    <property type="entry name" value="PK_Tyr_Ser-Thr"/>
    <property type="match status" value="1"/>
</dbReference>
<evidence type="ECO:0000256" key="10">
    <source>
        <dbReference type="ARBA" id="ARBA00022777"/>
    </source>
</evidence>
<keyword evidence="9 17" id="KW-0547">Nucleotide-binding</keyword>
<evidence type="ECO:0000256" key="17">
    <source>
        <dbReference type="PROSITE-ProRule" id="PRU10141"/>
    </source>
</evidence>
<comment type="catalytic activity">
    <reaction evidence="16">
        <text>L-seryl-[protein] + ATP = O-phospho-L-seryl-[protein] + ADP + H(+)</text>
        <dbReference type="Rhea" id="RHEA:17989"/>
        <dbReference type="Rhea" id="RHEA-COMP:9863"/>
        <dbReference type="Rhea" id="RHEA-COMP:11604"/>
        <dbReference type="ChEBI" id="CHEBI:15378"/>
        <dbReference type="ChEBI" id="CHEBI:29999"/>
        <dbReference type="ChEBI" id="CHEBI:30616"/>
        <dbReference type="ChEBI" id="CHEBI:83421"/>
        <dbReference type="ChEBI" id="CHEBI:456216"/>
        <dbReference type="EC" id="2.7.11.1"/>
    </reaction>
</comment>
<name>A0A8S9M5H0_BRACR</name>
<dbReference type="GO" id="GO:0005524">
    <property type="term" value="F:ATP binding"/>
    <property type="evidence" value="ECO:0007669"/>
    <property type="project" value="UniProtKB-UniRule"/>
</dbReference>
<keyword evidence="6 18" id="KW-0812">Transmembrane</keyword>
<feature type="domain" description="Protein kinase" evidence="19">
    <location>
        <begin position="650"/>
        <end position="932"/>
    </location>
</feature>
<dbReference type="InterPro" id="IPR001245">
    <property type="entry name" value="Ser-Thr/Tyr_kinase_cat_dom"/>
</dbReference>
<dbReference type="EC" id="2.7.11.1" evidence="2"/>
<comment type="catalytic activity">
    <reaction evidence="15">
        <text>L-threonyl-[protein] + ATP = O-phospho-L-threonyl-[protein] + ADP + H(+)</text>
        <dbReference type="Rhea" id="RHEA:46608"/>
        <dbReference type="Rhea" id="RHEA-COMP:11060"/>
        <dbReference type="Rhea" id="RHEA-COMP:11605"/>
        <dbReference type="ChEBI" id="CHEBI:15378"/>
        <dbReference type="ChEBI" id="CHEBI:30013"/>
        <dbReference type="ChEBI" id="CHEBI:30616"/>
        <dbReference type="ChEBI" id="CHEBI:61977"/>
        <dbReference type="ChEBI" id="CHEBI:456216"/>
        <dbReference type="EC" id="2.7.11.1"/>
    </reaction>
</comment>
<keyword evidence="4" id="KW-0433">Leucine-rich repeat</keyword>
<keyword evidence="3" id="KW-0723">Serine/threonine-protein kinase</keyword>
<evidence type="ECO:0000256" key="14">
    <source>
        <dbReference type="ARBA" id="ARBA00023170"/>
    </source>
</evidence>
<dbReference type="InterPro" id="IPR024788">
    <property type="entry name" value="Malectin-like_Carb-bd_dom"/>
</dbReference>
<evidence type="ECO:0000256" key="16">
    <source>
        <dbReference type="ARBA" id="ARBA00048679"/>
    </source>
</evidence>
<evidence type="ECO:0000256" key="7">
    <source>
        <dbReference type="ARBA" id="ARBA00022729"/>
    </source>
</evidence>